<evidence type="ECO:0000256" key="22">
    <source>
        <dbReference type="SAM" id="MobiDB-lite"/>
    </source>
</evidence>
<comment type="catalytic activity">
    <reaction evidence="21">
        <text>RNA(n) + a ribonucleoside 5'-triphosphate = RNA(n+1) + diphosphate</text>
        <dbReference type="Rhea" id="RHEA:21248"/>
        <dbReference type="Rhea" id="RHEA-COMP:14527"/>
        <dbReference type="Rhea" id="RHEA-COMP:17342"/>
        <dbReference type="ChEBI" id="CHEBI:33019"/>
        <dbReference type="ChEBI" id="CHEBI:61557"/>
        <dbReference type="ChEBI" id="CHEBI:140395"/>
        <dbReference type="EC" id="2.7.7.48"/>
    </reaction>
</comment>
<evidence type="ECO:0000313" key="25">
    <source>
        <dbReference type="EMBL" id="DBA56609.1"/>
    </source>
</evidence>
<evidence type="ECO:0000256" key="2">
    <source>
        <dbReference type="ARBA" id="ARBA00007934"/>
    </source>
</evidence>
<dbReference type="EC" id="2.1.1.-" evidence="21"/>
<evidence type="ECO:0000256" key="18">
    <source>
        <dbReference type="ARBA" id="ARBA00047332"/>
    </source>
</evidence>
<keyword evidence="9 21" id="KW-0547">Nucleotide-binding</keyword>
<comment type="catalytic activity">
    <reaction evidence="16">
        <text>a 5'-end triphospho-adenylyl-adenylyl-cytidylyl-adenosine in mRNA + GDP + H(+) = a 5'-end (5'-triphosphoguanosine)-adenylyl-adenylyl-cytidylyl-adenosine in mRNA + diphosphate</text>
        <dbReference type="Rhea" id="RHEA:65436"/>
        <dbReference type="Rhea" id="RHEA-COMP:16797"/>
        <dbReference type="Rhea" id="RHEA-COMP:16799"/>
        <dbReference type="ChEBI" id="CHEBI:15378"/>
        <dbReference type="ChEBI" id="CHEBI:33019"/>
        <dbReference type="ChEBI" id="CHEBI:58189"/>
        <dbReference type="ChEBI" id="CHEBI:156484"/>
        <dbReference type="ChEBI" id="CHEBI:156503"/>
        <dbReference type="EC" id="2.7.7.88"/>
    </reaction>
</comment>
<dbReference type="InterPro" id="IPR026890">
    <property type="entry name" value="Mononeg_mRNAcap"/>
</dbReference>
<evidence type="ECO:0000256" key="17">
    <source>
        <dbReference type="ARBA" id="ARBA00024499"/>
    </source>
</evidence>
<dbReference type="GO" id="GO:0004482">
    <property type="term" value="F:mRNA 5'-cap (guanine-N7-)-methyltransferase activity"/>
    <property type="evidence" value="ECO:0007669"/>
    <property type="project" value="InterPro"/>
</dbReference>
<evidence type="ECO:0000256" key="20">
    <source>
        <dbReference type="ARBA" id="ARBA00048548"/>
    </source>
</evidence>
<dbReference type="GO" id="GO:0030430">
    <property type="term" value="C:host cell cytoplasm"/>
    <property type="evidence" value="ECO:0007669"/>
    <property type="project" value="UniProtKB-SubCell"/>
</dbReference>
<dbReference type="Pfam" id="PF00946">
    <property type="entry name" value="Mononeg_RNA_pol"/>
    <property type="match status" value="1"/>
</dbReference>
<evidence type="ECO:0000256" key="15">
    <source>
        <dbReference type="ARBA" id="ARBA00023268"/>
    </source>
</evidence>
<dbReference type="InterPro" id="IPR029063">
    <property type="entry name" value="SAM-dependent_MTases_sf"/>
</dbReference>
<keyword evidence="7 21" id="KW-0949">S-adenosyl-L-methionine</keyword>
<dbReference type="InterPro" id="IPR014023">
    <property type="entry name" value="Mononeg_RNA_pol_cat"/>
</dbReference>
<evidence type="ECO:0000256" key="7">
    <source>
        <dbReference type="ARBA" id="ARBA00022691"/>
    </source>
</evidence>
<comment type="similarity">
    <text evidence="2 21">Belongs to the paramyxovirus L protein family.</text>
</comment>
<dbReference type="GO" id="GO:0044423">
    <property type="term" value="C:virion component"/>
    <property type="evidence" value="ECO:0007669"/>
    <property type="project" value="UniProtKB-KW"/>
</dbReference>
<evidence type="ECO:0000256" key="8">
    <source>
        <dbReference type="ARBA" id="ARBA00022695"/>
    </source>
</evidence>
<name>A0AAT9JNL6_9MONO</name>
<comment type="catalytic activity">
    <reaction evidence="20 21">
        <text>GTP + H2O = GDP + phosphate + H(+)</text>
        <dbReference type="Rhea" id="RHEA:19669"/>
        <dbReference type="ChEBI" id="CHEBI:15377"/>
        <dbReference type="ChEBI" id="CHEBI:15378"/>
        <dbReference type="ChEBI" id="CHEBI:37565"/>
        <dbReference type="ChEBI" id="CHEBI:43474"/>
        <dbReference type="ChEBI" id="CHEBI:58189"/>
    </reaction>
</comment>
<keyword evidence="3 21" id="KW-0696">RNA-directed RNA polymerase</keyword>
<comment type="function">
    <text evidence="21">RNA-directed RNA polymerase that catalyzes the transcription of viral mRNAs, their capping and polyadenylation. The template is composed of the viral RNA tightly encapsidated by the nucleoprotein (N). The viral polymerase binds to the genomic RNA at the 3' leader promoter, and transcribes subsequently all viral mRNAs with a decreasing efficiency. The first gene is the most transcribed, and the last the least transcribed. The viral phosphoprotein acts as a processivity factor. Capping is concomitant with initiation of mRNA transcription. Indeed, a GDP polyribonucleotidyl transferase (PRNTase) adds the cap structure when the nascent RNA chain length has reached few nucleotides. Ribose 2'-O methylation of viral mRNA cap precedes and facilitates subsequent guanine-N-7 methylation, both activities being carried by the viral polymerase. Polyadenylation of mRNAs occur by a stuttering mechanism at a slipery stop site present at the end viral genes. After finishing transcription of a mRNA, the polymerase can resume transcription of the downstream gene.</text>
</comment>
<keyword evidence="6 21" id="KW-0808">Transferase</keyword>
<evidence type="ECO:0000256" key="9">
    <source>
        <dbReference type="ARBA" id="ARBA00022741"/>
    </source>
</evidence>
<dbReference type="EC" id="2.7.7.48" evidence="21"/>
<keyword evidence="14 21" id="KW-0506">mRNA capping</keyword>
<dbReference type="InterPro" id="IPR025786">
    <property type="entry name" value="Mononega_L_MeTrfase"/>
</dbReference>
<dbReference type="Pfam" id="PF14318">
    <property type="entry name" value="Mononeg_mRNAcap"/>
    <property type="match status" value="1"/>
</dbReference>
<keyword evidence="10" id="KW-0378">Hydrolase</keyword>
<dbReference type="GO" id="GO:0005524">
    <property type="term" value="F:ATP binding"/>
    <property type="evidence" value="ECO:0007669"/>
    <property type="project" value="UniProtKB-KW"/>
</dbReference>
<keyword evidence="15" id="KW-0511">Multifunctional enzyme</keyword>
<evidence type="ECO:0000256" key="4">
    <source>
        <dbReference type="ARBA" id="ARBA00022603"/>
    </source>
</evidence>
<feature type="domain" description="Mononegavirus-type SAM-dependent 2'-O-MTase" evidence="24">
    <location>
        <begin position="1653"/>
        <end position="1845"/>
    </location>
</feature>
<dbReference type="EMBL" id="BK067114">
    <property type="protein sequence ID" value="DBA56609.1"/>
    <property type="molecule type" value="Viral_cRNA"/>
</dbReference>
<comment type="catalytic activity">
    <reaction evidence="17 21">
        <text>a 5'-end (5'-triphosphoguanosine)-(2'-O-methyladenylyl)-adenylyl-cytidylyl-adenosine in mRNA + S-adenosyl-L-methionine = a 5'-end (N(7)-methyl 5'-triphosphoguanosine)-(2'-O-methyladenylyl)-adenylyl-cytidylyl-adenosine in mRNA + S-adenosyl-L-homocysteine</text>
        <dbReference type="Rhea" id="RHEA:65440"/>
        <dbReference type="Rhea" id="RHEA-COMP:16798"/>
        <dbReference type="Rhea" id="RHEA-COMP:16801"/>
        <dbReference type="ChEBI" id="CHEBI:57856"/>
        <dbReference type="ChEBI" id="CHEBI:59789"/>
        <dbReference type="ChEBI" id="CHEBI:156482"/>
        <dbReference type="ChEBI" id="CHEBI:156483"/>
    </reaction>
</comment>
<accession>A0AAT9JNL6</accession>
<dbReference type="Pfam" id="PF01728">
    <property type="entry name" value="FtsJ"/>
    <property type="match status" value="1"/>
</dbReference>
<evidence type="ECO:0000256" key="1">
    <source>
        <dbReference type="ARBA" id="ARBA00003132"/>
    </source>
</evidence>
<proteinExistence type="inferred from homology"/>
<comment type="catalytic activity">
    <reaction evidence="18 21">
        <text>a 5'-end (5'-triphosphoguanosine)-adenylyl-adenylyl-cytidylyl-adenosine in mRNA + S-adenosyl-L-methionine = a 5'-end (5'-triphosphoguanosine)-(2'-O-methyladenylyl)-adenylyl-cytidylyl-adenosine in mRNA + S-adenosyl-L-homocysteine + H(+)</text>
        <dbReference type="Rhea" id="RHEA:65380"/>
        <dbReference type="Rhea" id="RHEA-COMP:16797"/>
        <dbReference type="Rhea" id="RHEA-COMP:16801"/>
        <dbReference type="ChEBI" id="CHEBI:15378"/>
        <dbReference type="ChEBI" id="CHEBI:57856"/>
        <dbReference type="ChEBI" id="CHEBI:59789"/>
        <dbReference type="ChEBI" id="CHEBI:156482"/>
        <dbReference type="ChEBI" id="CHEBI:156484"/>
    </reaction>
</comment>
<evidence type="ECO:0000256" key="6">
    <source>
        <dbReference type="ARBA" id="ARBA00022679"/>
    </source>
</evidence>
<evidence type="ECO:0000259" key="24">
    <source>
        <dbReference type="PROSITE" id="PS51590"/>
    </source>
</evidence>
<evidence type="ECO:0000256" key="21">
    <source>
        <dbReference type="PIRNR" id="PIRNR000830"/>
    </source>
</evidence>
<feature type="domain" description="RdRp catalytic" evidence="23">
    <location>
        <begin position="566"/>
        <end position="755"/>
    </location>
</feature>
<comment type="catalytic activity">
    <reaction evidence="19">
        <text>a 5'-end (5'-triphosphoguanosine)-adenylyl-adenylyl-cytidylyl-adenosine in mRNA + 2 S-adenosyl-L-methionine = a 5'-end (N(7)-methyl 5'-triphosphoguanosine)-(2'-O-methyladenylyl)-adenylyl-cytidylyl-adenosine in mRNA + 2 S-adenosyl-L-homocysteine + H(+)</text>
        <dbReference type="Rhea" id="RHEA:65376"/>
        <dbReference type="Rhea" id="RHEA-COMP:16797"/>
        <dbReference type="Rhea" id="RHEA-COMP:16798"/>
        <dbReference type="ChEBI" id="CHEBI:15378"/>
        <dbReference type="ChEBI" id="CHEBI:57856"/>
        <dbReference type="ChEBI" id="CHEBI:59789"/>
        <dbReference type="ChEBI" id="CHEBI:156483"/>
        <dbReference type="ChEBI" id="CHEBI:156484"/>
        <dbReference type="EC" id="2.1.1.375"/>
    </reaction>
</comment>
<evidence type="ECO:0000256" key="5">
    <source>
        <dbReference type="ARBA" id="ARBA00022664"/>
    </source>
</evidence>
<evidence type="ECO:0000256" key="3">
    <source>
        <dbReference type="ARBA" id="ARBA00022484"/>
    </source>
</evidence>
<evidence type="ECO:0000256" key="16">
    <source>
        <dbReference type="ARBA" id="ARBA00024494"/>
    </source>
</evidence>
<dbReference type="GO" id="GO:0003968">
    <property type="term" value="F:RNA-directed RNA polymerase activity"/>
    <property type="evidence" value="ECO:0007669"/>
    <property type="project" value="UniProtKB-KW"/>
</dbReference>
<evidence type="ECO:0000256" key="11">
    <source>
        <dbReference type="ARBA" id="ARBA00022840"/>
    </source>
</evidence>
<evidence type="ECO:0000256" key="10">
    <source>
        <dbReference type="ARBA" id="ARBA00022801"/>
    </source>
</evidence>
<evidence type="ECO:0000256" key="14">
    <source>
        <dbReference type="ARBA" id="ARBA00023042"/>
    </source>
</evidence>
<dbReference type="GO" id="GO:0016787">
    <property type="term" value="F:hydrolase activity"/>
    <property type="evidence" value="ECO:0007669"/>
    <property type="project" value="UniProtKB-KW"/>
</dbReference>
<keyword evidence="11 21" id="KW-0067">ATP-binding</keyword>
<evidence type="ECO:0000256" key="19">
    <source>
        <dbReference type="ARBA" id="ARBA00047370"/>
    </source>
</evidence>
<feature type="region of interest" description="Disordered" evidence="22">
    <location>
        <begin position="1"/>
        <end position="28"/>
    </location>
</feature>
<reference evidence="25" key="1">
    <citation type="journal article" date="2024" name="Microb. Genom.">
        <title>The hidden RNA viruses in Blattodea (cockroach and termite).</title>
        <authorList>
            <person name="Fan J."/>
            <person name="Jiang S."/>
            <person name="Li W."/>
            <person name="Li J."/>
            <person name="Pang R."/>
            <person name="Wu H."/>
        </authorList>
    </citation>
    <scope>NUCLEOTIDE SEQUENCE</scope>
    <source>
        <strain evidence="25">AUS2011</strain>
    </source>
</reference>
<dbReference type="EC" id="2.7.7.88" evidence="21"/>
<dbReference type="InterPro" id="IPR016269">
    <property type="entry name" value="RNA-dir_pol_paramyxovirus"/>
</dbReference>
<protein>
    <recommendedName>
        <fullName evidence="21">RNA-directed RNA polymerase L</fullName>
        <shortName evidence="21">Protein L</shortName>
    </recommendedName>
    <alternativeName>
        <fullName evidence="21">Large structural protein</fullName>
    </alternativeName>
    <alternativeName>
        <fullName evidence="21">Replicase</fullName>
    </alternativeName>
    <alternativeName>
        <fullName evidence="21">Transcriptase</fullName>
    </alternativeName>
    <domain>
        <recommendedName>
            <fullName evidence="21">RNA-directed RNA polymerase</fullName>
            <ecNumber evidence="21">2.7.7.48</ecNumber>
        </recommendedName>
    </domain>
    <domain>
        <recommendedName>
            <fullName evidence="21">GTP phosphohydrolase</fullName>
            <ecNumber evidence="21">3.6.1.-</ecNumber>
        </recommendedName>
    </domain>
    <domain>
        <recommendedName>
            <fullName evidence="21">GDP polyribonucleotidyltransferase</fullName>
            <ecNumber evidence="21">2.7.7.88</ecNumber>
        </recommendedName>
        <alternativeName>
            <fullName evidence="21">PRNTase</fullName>
        </alternativeName>
    </domain>
    <domain>
        <recommendedName>
            <fullName evidence="21">mRNA (nucleoside-2'-O-)-methyltransferase</fullName>
            <shortName evidence="21">N1-2'-O-MTase</shortName>
            <ecNumber evidence="21">2.1.1.-</ecNumber>
        </recommendedName>
    </domain>
    <domain>
        <recommendedName>
            <fullName evidence="21">mRNA (guanine-N(7)-)-methyltransferase</fullName>
            <shortName evidence="21">G-N7-MTase</shortName>
        </recommendedName>
    </domain>
</protein>
<keyword evidence="21" id="KW-1035">Host cytoplasm</keyword>
<keyword evidence="8 21" id="KW-0548">Nucleotidyltransferase</keyword>
<evidence type="ECO:0000259" key="23">
    <source>
        <dbReference type="PROSITE" id="PS50526"/>
    </source>
</evidence>
<sequence>MDQLDDPSLDDFSQRGEHPRLPDSHLQSPIRPATRQCFLDPKEKVPAFLVQIIQTCPIKVEHLELSSEKCYGILMASATLPPDNPPVSNWVDTNYTESFACVIELLEKTHHGLNLPSPGLKKRIRVEDKFRLSELQRWIDIRVIMQNQKVSKIKDTWLLSGSPPIGLRIGWISAHYFIFGLENEEDNHIFFVFDYDQVMMVCDTLSARTLTLWYNDLLPNGAPGKLKESVILTTYQIFDKCLQEEGNMAYRSISMYEPICFSLLLKQHEKIKRSKEFWSWLVFEIQKENKIYSGQLVEYLEQQDLSCDQLSELHGLYRHWGHPTVHEELGCEKIRVIGQTRSYPKCSTQRRMVGLMNRQFYISFLTKHGRPPRISNTHFLSTKPIGKLFLTTARGVNIYSPEYTLDDWGFVEFDKEFEFDYNVDYTELMDDKSLSPLRSEFRTAYNREKLGYHPGRATTSRRVLEEVLNSDTVNVREICEAIQKRDIPLDWKIIMVHAKEREMKEAPRMFAMMVFQMRIYFCVTEMNLSKIILDYFPQQTMTLTESELLKRLFFIADVMRDPKLLLSVLDHIDFSNWNVGHTRPITAVFFKVIDKLFGTPGLYENTHWFFEQCLVVLASHLNPPPTILTCKSGDPPACNEVWYNHAGGFEGLRQKGWTIITIAMLLYVEHLIGMKSYIIGQGDNQVCKVLIPVPEEYESVENYLALGGDDLENKIQLFLKTLTDVATDLGLMVKPDETATSRNIVIYGKDILFQGALMPQALKRISRTLPDVNEIYPTLETKIATVQTAGAAASQKSYDYCVPFVISTTETLCVIMREIAHLKKQYDISNPDYQVLTSPNFKAFLLHLSSEIGGCPILNPLHFLYRGHPDHFTAYTTYLHTLAPWDELACQVYNTLATGKIQFGRADPELLISNPCAVNVKSPQTISNILRRDLETILIQVTKNRDLSMIFTSQERDNDSQFFTYLMKTRPCQPRILHELFRNTIQGTKLAYISKYKNTKTTRLLYSKAKDVGNMSSKLDQIHIECLQEWIKLYQTCIKQPRNRLVNNICPTKLADLLRNLSWALITNGDPIEGVTIPHPAHQFTAEYMSRDLCKVELNGSKGQVWEEDKDEYIIFRSNSSTKRSLHMTTGPYTHYVGSRTEEKKSGSIYQIPFSGRPLQAAQRVLQITSWAVDPTSRLRVYLEDVAASRTDIPVEILKTATRSITGGSIVHRLDDHVTKRGTLNNIRPNITSHIYFSTDKMGRFSRGAENYNMHFQGAIHYGMAIYSLCAFRDLDFVHGVLLSYSGSCCEEKLLDFLLSNEQPPPVVPSVHDNPLLFASVKFMGKKMSPRTSSIVRYSQTVSSLQAISYLVLERILSQTSIVILGPVEKLTPIVGMISVAEVLSVGIELIIKKVAEYIFLLLPYETSEQVHVLNSIPLHSFMELAYICLLPEVLPHFHEFIGEHFIASLFVHPKNVCQVIKHLINTEVYKILRSSVLKMKTTTLVHFTSSRIGAPRILHMWGRQVWIATGGTVHLDPLIKTLKYPSLISDLFNPIFEAEIMNEILESYDSETYDLICSTCPIRVSAYPVEVVARLSRTERRRTMSMLSKKISTRLEGRRLYRENIAPLDIRTSDYPISASCVGESRGKIFVMSGKTPRTIKLPRTREDHKYRLYGEISTSFMKIIQIIDLEHIIINGSVICLAEGEGSIARLLYMRGAEVVYYDSLVQTTDLVPQRGLGLVPACLSDFPGVIRWGDICALTGGDLTDTDTLQALLDRSPEQGVSLVTCDAEITSNNSPTKACKVFNAWLMLCIKSQAQVAMIKVFCNDPVQMSHFCGAAKAVFREVKFVVPAFSSHENHEGYLVCSNMIEKSYVNQLQAYENFSYHVVSSYHLYETLFREISKRRLNEGPFQETNIALVEKVWNESVILGFSDNGAKVLQKLTGFLYPYSSERYEEWLDFVAQIAYERIIRKVKSHSSTFLGDPLTDVMASTSLPCGSLHHEVEELCRAIIICRGLKEVPHTNNKTILKSLSDRLTEPLEIVYDGTCIYHYSLSERPWFESHSKDVWKLHGHFIHRNDHDCSITW</sequence>
<keyword evidence="4 21" id="KW-0489">Methyltransferase</keyword>
<dbReference type="PROSITE" id="PS51590">
    <property type="entry name" value="SAM_MT_MNV_L"/>
    <property type="match status" value="1"/>
</dbReference>
<dbReference type="PROSITE" id="PS50526">
    <property type="entry name" value="RDRP_SSRNA_NEG_NONSEG"/>
    <property type="match status" value="1"/>
</dbReference>
<evidence type="ECO:0000256" key="12">
    <source>
        <dbReference type="ARBA" id="ARBA00022844"/>
    </source>
</evidence>
<comment type="subcellular location">
    <subcellularLocation>
        <location evidence="21">Virion</location>
    </subcellularLocation>
    <subcellularLocation>
        <location evidence="21">Host cytoplasm</location>
    </subcellularLocation>
</comment>
<keyword evidence="5 21" id="KW-0507">mRNA processing</keyword>
<dbReference type="Gene3D" id="3.40.50.150">
    <property type="entry name" value="Vaccinia Virus protein VP39"/>
    <property type="match status" value="1"/>
</dbReference>
<comment type="function">
    <text evidence="1 21">RNA-directed RNA polymerase that catalyzes the replication of viral genomic RNA. The template is composed of the viral RNA tightly encapsidated by the nucleoprotein (N). The replicase mode is dependent on intracellular N protein concentration. In this mode, the polymerase replicates the whole viral genome without recognizing transcriptional signals, and the replicated genome is not caped or polyadenylated.</text>
</comment>
<organism evidence="25">
    <name type="scientific">Cryptotermes secundus lispivirus 1</name>
    <dbReference type="NCBI Taxonomy" id="3133545"/>
    <lineage>
        <taxon>Viruses</taxon>
        <taxon>Riboviria</taxon>
        <taxon>Orthornavirae</taxon>
        <taxon>Negarnaviricota</taxon>
        <taxon>Haploviricotina</taxon>
        <taxon>Monjiviricetes</taxon>
        <taxon>Mononegavirales</taxon>
        <taxon>Lispiviridae</taxon>
    </lineage>
</organism>
<evidence type="ECO:0000256" key="13">
    <source>
        <dbReference type="ARBA" id="ARBA00022953"/>
    </source>
</evidence>
<dbReference type="PIRSF" id="PIRSF000830">
    <property type="entry name" value="RNA_pol_ParamyxoV"/>
    <property type="match status" value="1"/>
</dbReference>
<feature type="compositionally biased region" description="Basic and acidic residues" evidence="22">
    <location>
        <begin position="12"/>
        <end position="23"/>
    </location>
</feature>
<dbReference type="InterPro" id="IPR002877">
    <property type="entry name" value="RNA_MeTrfase_FtsJ_dom"/>
</dbReference>
<keyword evidence="12 21" id="KW-0946">Virion</keyword>
<keyword evidence="13 21" id="KW-0693">Viral RNA replication</keyword>
<dbReference type="EC" id="3.6.1.-" evidence="21"/>